<keyword evidence="1" id="KW-0472">Membrane</keyword>
<evidence type="ECO:0000313" key="3">
    <source>
        <dbReference type="Proteomes" id="UP000241426"/>
    </source>
</evidence>
<dbReference type="EMBL" id="PYNF01000002">
    <property type="protein sequence ID" value="PSV00882.1"/>
    <property type="molecule type" value="Genomic_DNA"/>
</dbReference>
<accession>A0A2T3KM79</accession>
<feature type="transmembrane region" description="Helical" evidence="1">
    <location>
        <begin position="12"/>
        <end position="30"/>
    </location>
</feature>
<organism evidence="2 3">
    <name type="scientific">Photobacterium kishitanii</name>
    <dbReference type="NCBI Taxonomy" id="318456"/>
    <lineage>
        <taxon>Bacteria</taxon>
        <taxon>Pseudomonadati</taxon>
        <taxon>Pseudomonadota</taxon>
        <taxon>Gammaproteobacteria</taxon>
        <taxon>Vibrionales</taxon>
        <taxon>Vibrionaceae</taxon>
        <taxon>Photobacterium</taxon>
    </lineage>
</organism>
<protein>
    <submittedName>
        <fullName evidence="2">Uncharacterized protein</fullName>
    </submittedName>
</protein>
<evidence type="ECO:0000313" key="2">
    <source>
        <dbReference type="EMBL" id="PSV00882.1"/>
    </source>
</evidence>
<keyword evidence="1" id="KW-1133">Transmembrane helix</keyword>
<name>A0A2T3KM79_9GAMM</name>
<evidence type="ECO:0000256" key="1">
    <source>
        <dbReference type="SAM" id="Phobius"/>
    </source>
</evidence>
<gene>
    <name evidence="2" type="ORF">C9J27_02315</name>
</gene>
<dbReference type="AlphaFoldDB" id="A0A2T3KM79"/>
<dbReference type="RefSeq" id="WP_107288600.1">
    <property type="nucleotide sequence ID" value="NZ_PYNF01000002.1"/>
</dbReference>
<dbReference type="Proteomes" id="UP000241426">
    <property type="component" value="Unassembled WGS sequence"/>
</dbReference>
<comment type="caution">
    <text evidence="2">The sequence shown here is derived from an EMBL/GenBank/DDBJ whole genome shotgun (WGS) entry which is preliminary data.</text>
</comment>
<keyword evidence="1" id="KW-0812">Transmembrane</keyword>
<reference evidence="2 3" key="1">
    <citation type="submission" date="2018-01" db="EMBL/GenBank/DDBJ databases">
        <title>Whole genome sequencing of Histamine producing bacteria.</title>
        <authorList>
            <person name="Butler K."/>
        </authorList>
    </citation>
    <scope>NUCLEOTIDE SEQUENCE [LARGE SCALE GENOMIC DNA]</scope>
    <source>
        <strain evidence="2 3">FS-7.2</strain>
    </source>
</reference>
<sequence length="158" mass="17682">MDDELLGPMADALSATLAVFILLISFFAMAQLQAISKQIKIERAGTGKYFQHEVVVDFSKPHIAEDKLVFFKSFDAYRSSDLIDRYIGQEILKQKIVAGDTVVISSNYPIINVGEGESTKRGVINALKIATVLKNKKIKYDINITNNVNFYYVGINKK</sequence>
<proteinExistence type="predicted"/>